<evidence type="ECO:0000313" key="1">
    <source>
        <dbReference type="EMBL" id="CAK7324363.1"/>
    </source>
</evidence>
<name>A0AAV1QU33_9ROSI</name>
<sequence>DVFQVLNHRKLNKKGALSTIPGERAEEENLKRDRLEVERMEGVLFITITKGQQASKEGKKD</sequence>
<proteinExistence type="predicted"/>
<dbReference type="Proteomes" id="UP001314170">
    <property type="component" value="Unassembled WGS sequence"/>
</dbReference>
<evidence type="ECO:0000313" key="2">
    <source>
        <dbReference type="Proteomes" id="UP001314170"/>
    </source>
</evidence>
<comment type="caution">
    <text evidence="1">The sequence shown here is derived from an EMBL/GenBank/DDBJ whole genome shotgun (WGS) entry which is preliminary data.</text>
</comment>
<keyword evidence="2" id="KW-1185">Reference proteome</keyword>
<feature type="non-terminal residue" evidence="1">
    <location>
        <position position="1"/>
    </location>
</feature>
<protein>
    <submittedName>
        <fullName evidence="1">Uncharacterized protein</fullName>
    </submittedName>
</protein>
<reference evidence="1 2" key="1">
    <citation type="submission" date="2024-01" db="EMBL/GenBank/DDBJ databases">
        <authorList>
            <person name="Waweru B."/>
        </authorList>
    </citation>
    <scope>NUCLEOTIDE SEQUENCE [LARGE SCALE GENOMIC DNA]</scope>
</reference>
<accession>A0AAV1QU33</accession>
<dbReference type="AlphaFoldDB" id="A0AAV1QU33"/>
<gene>
    <name evidence="1" type="ORF">DCAF_LOCUS2003</name>
</gene>
<dbReference type="EMBL" id="CAWUPB010000275">
    <property type="protein sequence ID" value="CAK7324363.1"/>
    <property type="molecule type" value="Genomic_DNA"/>
</dbReference>
<organism evidence="1 2">
    <name type="scientific">Dovyalis caffra</name>
    <dbReference type="NCBI Taxonomy" id="77055"/>
    <lineage>
        <taxon>Eukaryota</taxon>
        <taxon>Viridiplantae</taxon>
        <taxon>Streptophyta</taxon>
        <taxon>Embryophyta</taxon>
        <taxon>Tracheophyta</taxon>
        <taxon>Spermatophyta</taxon>
        <taxon>Magnoliopsida</taxon>
        <taxon>eudicotyledons</taxon>
        <taxon>Gunneridae</taxon>
        <taxon>Pentapetalae</taxon>
        <taxon>rosids</taxon>
        <taxon>fabids</taxon>
        <taxon>Malpighiales</taxon>
        <taxon>Salicaceae</taxon>
        <taxon>Flacourtieae</taxon>
        <taxon>Dovyalis</taxon>
    </lineage>
</organism>